<dbReference type="EMBL" id="BK032782">
    <property type="protein sequence ID" value="DAF60067.1"/>
    <property type="molecule type" value="Genomic_DNA"/>
</dbReference>
<organism evidence="2">
    <name type="scientific">Siphoviridae sp. ctMCY8</name>
    <dbReference type="NCBI Taxonomy" id="2827854"/>
    <lineage>
        <taxon>Viruses</taxon>
        <taxon>Duplodnaviria</taxon>
        <taxon>Heunggongvirae</taxon>
        <taxon>Uroviricota</taxon>
        <taxon>Caudoviricetes</taxon>
    </lineage>
</organism>
<name>A0A8S5TAK8_9CAUD</name>
<feature type="transmembrane region" description="Helical" evidence="1">
    <location>
        <begin position="6"/>
        <end position="26"/>
    </location>
</feature>
<reference evidence="2" key="1">
    <citation type="journal article" date="2021" name="Proc. Natl. Acad. Sci. U.S.A.">
        <title>A Catalog of Tens of Thousands of Viruses from Human Metagenomes Reveals Hidden Associations with Chronic Diseases.</title>
        <authorList>
            <person name="Tisza M.J."/>
            <person name="Buck C.B."/>
        </authorList>
    </citation>
    <scope>NUCLEOTIDE SEQUENCE</scope>
    <source>
        <strain evidence="2">CtMCY8</strain>
    </source>
</reference>
<keyword evidence="1" id="KW-1133">Transmembrane helix</keyword>
<sequence length="32" mass="3612">MIVPGLWTAFLFALENFAFLFGRGTLGYDRMG</sequence>
<keyword evidence="1" id="KW-0812">Transmembrane</keyword>
<protein>
    <submittedName>
        <fullName evidence="2">Uncharacterized protein</fullName>
    </submittedName>
</protein>
<evidence type="ECO:0000313" key="2">
    <source>
        <dbReference type="EMBL" id="DAF60067.1"/>
    </source>
</evidence>
<evidence type="ECO:0000256" key="1">
    <source>
        <dbReference type="SAM" id="Phobius"/>
    </source>
</evidence>
<keyword evidence="1" id="KW-0472">Membrane</keyword>
<accession>A0A8S5TAK8</accession>
<proteinExistence type="predicted"/>